<dbReference type="OrthoDB" id="297496at2759"/>
<dbReference type="Proteomes" id="UP000054047">
    <property type="component" value="Unassembled WGS sequence"/>
</dbReference>
<sequence>MYGNYLKLKHFLFVKRGGRKERREHVCEHCQRHGIGHDMHVIEEQRLVSFIFARHLAFAIWHNGYEEHNSHLILQ</sequence>
<accession>A0A0C2FEP2</accession>
<reference evidence="1 2" key="1">
    <citation type="submission" date="2013-12" db="EMBL/GenBank/DDBJ databases">
        <title>Draft genome of the parsitic nematode Ancylostoma duodenale.</title>
        <authorList>
            <person name="Mitreva M."/>
        </authorList>
    </citation>
    <scope>NUCLEOTIDE SEQUENCE [LARGE SCALE GENOMIC DNA]</scope>
    <source>
        <strain evidence="1 2">Zhejiang</strain>
    </source>
</reference>
<evidence type="ECO:0000313" key="1">
    <source>
        <dbReference type="EMBL" id="KIH47040.1"/>
    </source>
</evidence>
<dbReference type="EMBL" id="KN768162">
    <property type="protein sequence ID" value="KIH47040.1"/>
    <property type="molecule type" value="Genomic_DNA"/>
</dbReference>
<organism evidence="1 2">
    <name type="scientific">Ancylostoma duodenale</name>
    <dbReference type="NCBI Taxonomy" id="51022"/>
    <lineage>
        <taxon>Eukaryota</taxon>
        <taxon>Metazoa</taxon>
        <taxon>Ecdysozoa</taxon>
        <taxon>Nematoda</taxon>
        <taxon>Chromadorea</taxon>
        <taxon>Rhabditida</taxon>
        <taxon>Rhabditina</taxon>
        <taxon>Rhabditomorpha</taxon>
        <taxon>Strongyloidea</taxon>
        <taxon>Ancylostomatidae</taxon>
        <taxon>Ancylostomatinae</taxon>
        <taxon>Ancylostoma</taxon>
    </lineage>
</organism>
<dbReference type="AlphaFoldDB" id="A0A0C2FEP2"/>
<gene>
    <name evidence="1" type="ORF">ANCDUO_22904</name>
</gene>
<evidence type="ECO:0000313" key="2">
    <source>
        <dbReference type="Proteomes" id="UP000054047"/>
    </source>
</evidence>
<name>A0A0C2FEP2_9BILA</name>
<protein>
    <submittedName>
        <fullName evidence="1">Uncharacterized protein</fullName>
    </submittedName>
</protein>
<keyword evidence="2" id="KW-1185">Reference proteome</keyword>
<proteinExistence type="predicted"/>